<evidence type="ECO:0000256" key="12">
    <source>
        <dbReference type="SAM" id="MobiDB-lite"/>
    </source>
</evidence>
<dbReference type="NCBIfam" id="NF010603">
    <property type="entry name" value="PRK13999.1"/>
    <property type="match status" value="1"/>
</dbReference>
<evidence type="ECO:0000256" key="9">
    <source>
        <dbReference type="ARBA" id="ARBA00023065"/>
    </source>
</evidence>
<keyword evidence="1 11" id="KW-0813">Transport</keyword>
<dbReference type="AlphaFoldDB" id="A0A2S6MY95"/>
<organism evidence="13 14">
    <name type="scientific">Rhodopila globiformis</name>
    <name type="common">Rhodopseudomonas globiformis</name>
    <dbReference type="NCBI Taxonomy" id="1071"/>
    <lineage>
        <taxon>Bacteria</taxon>
        <taxon>Pseudomonadati</taxon>
        <taxon>Pseudomonadota</taxon>
        <taxon>Alphaproteobacteria</taxon>
        <taxon>Acetobacterales</taxon>
        <taxon>Acetobacteraceae</taxon>
        <taxon>Rhodopila</taxon>
    </lineage>
</organism>
<dbReference type="InterPro" id="IPR003820">
    <property type="entry name" value="KdpC"/>
</dbReference>
<evidence type="ECO:0000313" key="13">
    <source>
        <dbReference type="EMBL" id="PPQ27326.1"/>
    </source>
</evidence>
<evidence type="ECO:0000256" key="11">
    <source>
        <dbReference type="HAMAP-Rule" id="MF_00276"/>
    </source>
</evidence>
<reference evidence="13 14" key="1">
    <citation type="journal article" date="2018" name="Arch. Microbiol.">
        <title>New insights into the metabolic potential of the phototrophic purple bacterium Rhodopila globiformis DSM 161(T) from its draft genome sequence and evidence for a vanadium-dependent nitrogenase.</title>
        <authorList>
            <person name="Imhoff J.F."/>
            <person name="Rahn T."/>
            <person name="Kunzel S."/>
            <person name="Neulinger S.C."/>
        </authorList>
    </citation>
    <scope>NUCLEOTIDE SEQUENCE [LARGE SCALE GENOMIC DNA]</scope>
    <source>
        <strain evidence="13 14">DSM 161</strain>
    </source>
</reference>
<feature type="region of interest" description="Disordered" evidence="12">
    <location>
        <begin position="66"/>
        <end position="103"/>
    </location>
</feature>
<dbReference type="HAMAP" id="MF_00276">
    <property type="entry name" value="KdpC"/>
    <property type="match status" value="1"/>
</dbReference>
<dbReference type="OrthoDB" id="9788285at2"/>
<dbReference type="RefSeq" id="WP_104522056.1">
    <property type="nucleotide sequence ID" value="NZ_NHRY01000260.1"/>
</dbReference>
<keyword evidence="8 11" id="KW-1133">Transmembrane helix</keyword>
<sequence length="201" mass="21220">MLQHIRPAIMMIVLMTILTGLAYPLAMTGIAQLIFPWQANGSLITRDGKVIGSALIGQNFTSEKYFHGRPSATTDTDPNDASKTIPAPYNADNSGGSNLGPTSKALVDRITADTNKLAAENPGTKVPMDLVTTSASGLDPDISPAAALFQVPRIAKARNLPPERVRALVEAHIQGRIAGFIGEPRVNVLALNMALDALPAT</sequence>
<evidence type="ECO:0000256" key="8">
    <source>
        <dbReference type="ARBA" id="ARBA00022989"/>
    </source>
</evidence>
<keyword evidence="3 11" id="KW-0633">Potassium transport</keyword>
<dbReference type="GO" id="GO:0008556">
    <property type="term" value="F:P-type potassium transmembrane transporter activity"/>
    <property type="evidence" value="ECO:0007669"/>
    <property type="project" value="InterPro"/>
</dbReference>
<evidence type="ECO:0000256" key="7">
    <source>
        <dbReference type="ARBA" id="ARBA00022958"/>
    </source>
</evidence>
<keyword evidence="5 11" id="KW-0547">Nucleotide-binding</keyword>
<protein>
    <recommendedName>
        <fullName evidence="11">Potassium-transporting ATPase KdpC subunit</fullName>
    </recommendedName>
    <alternativeName>
        <fullName evidence="11">ATP phosphohydrolase [potassium-transporting] C chain</fullName>
    </alternativeName>
    <alternativeName>
        <fullName evidence="11">Potassium-binding and translocating subunit C</fullName>
    </alternativeName>
    <alternativeName>
        <fullName evidence="11">Potassium-translocating ATPase C chain</fullName>
    </alternativeName>
</protein>
<dbReference type="GO" id="GO:0005524">
    <property type="term" value="F:ATP binding"/>
    <property type="evidence" value="ECO:0007669"/>
    <property type="project" value="UniProtKB-UniRule"/>
</dbReference>
<evidence type="ECO:0000256" key="10">
    <source>
        <dbReference type="ARBA" id="ARBA00023136"/>
    </source>
</evidence>
<comment type="caution">
    <text evidence="13">The sequence shown here is derived from an EMBL/GenBank/DDBJ whole genome shotgun (WGS) entry which is preliminary data.</text>
</comment>
<dbReference type="EMBL" id="NHRY01000260">
    <property type="protein sequence ID" value="PPQ27326.1"/>
    <property type="molecule type" value="Genomic_DNA"/>
</dbReference>
<accession>A0A2S6MY95</accession>
<keyword evidence="9 11" id="KW-0406">Ion transport</keyword>
<dbReference type="PIRSF" id="PIRSF001296">
    <property type="entry name" value="K_ATPase_KdpC"/>
    <property type="match status" value="1"/>
</dbReference>
<dbReference type="NCBIfam" id="NF001454">
    <property type="entry name" value="PRK00315.1"/>
    <property type="match status" value="1"/>
</dbReference>
<keyword evidence="10 11" id="KW-0472">Membrane</keyword>
<comment type="subcellular location">
    <subcellularLocation>
        <location evidence="11">Cell membrane</location>
        <topology evidence="11">Single-pass membrane protein</topology>
    </subcellularLocation>
</comment>
<dbReference type="Proteomes" id="UP000239724">
    <property type="component" value="Unassembled WGS sequence"/>
</dbReference>
<evidence type="ECO:0000256" key="6">
    <source>
        <dbReference type="ARBA" id="ARBA00022840"/>
    </source>
</evidence>
<comment type="function">
    <text evidence="11">Part of the high-affinity ATP-driven potassium transport (or Kdp) system, which catalyzes the hydrolysis of ATP coupled with the electrogenic transport of potassium into the cytoplasm. This subunit acts as a catalytic chaperone that increases the ATP-binding affinity of the ATP-hydrolyzing subunit KdpB by the formation of a transient KdpB/KdpC/ATP ternary complex.</text>
</comment>
<gene>
    <name evidence="11" type="primary">kdpC</name>
    <name evidence="13" type="ORF">CCS01_27655</name>
</gene>
<keyword evidence="7 11" id="KW-0630">Potassium</keyword>
<keyword evidence="4 11" id="KW-0812">Transmembrane</keyword>
<comment type="similarity">
    <text evidence="11">Belongs to the KdpC family.</text>
</comment>
<keyword evidence="2 11" id="KW-1003">Cell membrane</keyword>
<feature type="transmembrane region" description="Helical" evidence="11">
    <location>
        <begin position="12"/>
        <end position="35"/>
    </location>
</feature>
<dbReference type="NCBIfam" id="TIGR00681">
    <property type="entry name" value="kdpC"/>
    <property type="match status" value="1"/>
</dbReference>
<evidence type="ECO:0000256" key="5">
    <source>
        <dbReference type="ARBA" id="ARBA00022741"/>
    </source>
</evidence>
<keyword evidence="6 11" id="KW-0067">ATP-binding</keyword>
<dbReference type="Pfam" id="PF02669">
    <property type="entry name" value="KdpC"/>
    <property type="match status" value="1"/>
</dbReference>
<feature type="compositionally biased region" description="Polar residues" evidence="12">
    <location>
        <begin position="91"/>
        <end position="101"/>
    </location>
</feature>
<evidence type="ECO:0000256" key="3">
    <source>
        <dbReference type="ARBA" id="ARBA00022538"/>
    </source>
</evidence>
<keyword evidence="14" id="KW-1185">Reference proteome</keyword>
<evidence type="ECO:0000313" key="14">
    <source>
        <dbReference type="Proteomes" id="UP000239724"/>
    </source>
</evidence>
<dbReference type="GO" id="GO:0005886">
    <property type="term" value="C:plasma membrane"/>
    <property type="evidence" value="ECO:0007669"/>
    <property type="project" value="UniProtKB-SubCell"/>
</dbReference>
<evidence type="ECO:0000256" key="1">
    <source>
        <dbReference type="ARBA" id="ARBA00022448"/>
    </source>
</evidence>
<dbReference type="PANTHER" id="PTHR30042:SF2">
    <property type="entry name" value="POTASSIUM-TRANSPORTING ATPASE KDPC SUBUNIT"/>
    <property type="match status" value="1"/>
</dbReference>
<dbReference type="PANTHER" id="PTHR30042">
    <property type="entry name" value="POTASSIUM-TRANSPORTING ATPASE C CHAIN"/>
    <property type="match status" value="1"/>
</dbReference>
<proteinExistence type="inferred from homology"/>
<evidence type="ECO:0000256" key="2">
    <source>
        <dbReference type="ARBA" id="ARBA00022475"/>
    </source>
</evidence>
<comment type="subunit">
    <text evidence="11">The system is composed of three essential subunits: KdpA, KdpB and KdpC.</text>
</comment>
<name>A0A2S6MY95_RHOGL</name>
<evidence type="ECO:0000256" key="4">
    <source>
        <dbReference type="ARBA" id="ARBA00022692"/>
    </source>
</evidence>
<feature type="compositionally biased region" description="Polar residues" evidence="12">
    <location>
        <begin position="71"/>
        <end position="82"/>
    </location>
</feature>